<evidence type="ECO:0000313" key="13">
    <source>
        <dbReference type="EMBL" id="SPF67569.1"/>
    </source>
</evidence>
<protein>
    <recommendedName>
        <fullName evidence="3">tetrahydrofolate synthase</fullName>
        <ecNumber evidence="3">6.3.2.17</ecNumber>
    </recommendedName>
    <alternativeName>
        <fullName evidence="9">Tetrahydrofolylpolyglutamate synthase</fullName>
    </alternativeName>
</protein>
<comment type="cofactor">
    <cofactor evidence="1">
        <name>Mg(2+)</name>
        <dbReference type="ChEBI" id="CHEBI:18420"/>
    </cofactor>
</comment>
<dbReference type="Gene3D" id="3.40.1190.10">
    <property type="entry name" value="Mur-like, catalytic domain"/>
    <property type="match status" value="1"/>
</dbReference>
<dbReference type="AlphaFoldDB" id="A0A375I2N3"/>
<dbReference type="Pfam" id="PF02875">
    <property type="entry name" value="Mur_ligase_C"/>
    <property type="match status" value="1"/>
</dbReference>
<evidence type="ECO:0000256" key="8">
    <source>
        <dbReference type="ARBA" id="ARBA00022842"/>
    </source>
</evidence>
<feature type="domain" description="Mur ligase C-terminal" evidence="11">
    <location>
        <begin position="311"/>
        <end position="436"/>
    </location>
</feature>
<feature type="domain" description="Mur ligase central" evidence="12">
    <location>
        <begin position="137"/>
        <end position="286"/>
    </location>
</feature>
<keyword evidence="8" id="KW-0460">Magnesium</keyword>
<dbReference type="GO" id="GO:0004326">
    <property type="term" value="F:tetrahydrofolylpolyglutamate synthase activity"/>
    <property type="evidence" value="ECO:0007669"/>
    <property type="project" value="UniProtKB-EC"/>
</dbReference>
<dbReference type="PANTHER" id="PTHR11136">
    <property type="entry name" value="FOLYLPOLYGLUTAMATE SYNTHASE-RELATED"/>
    <property type="match status" value="1"/>
</dbReference>
<evidence type="ECO:0000256" key="5">
    <source>
        <dbReference type="ARBA" id="ARBA00022723"/>
    </source>
</evidence>
<dbReference type="FunFam" id="3.40.1190.10:FF:000011">
    <property type="entry name" value="Folylpolyglutamate synthase/dihydrofolate synthase"/>
    <property type="match status" value="1"/>
</dbReference>
<keyword evidence="4 13" id="KW-0436">Ligase</keyword>
<evidence type="ECO:0000256" key="3">
    <source>
        <dbReference type="ARBA" id="ARBA00013025"/>
    </source>
</evidence>
<keyword evidence="14" id="KW-1185">Reference proteome</keyword>
<reference evidence="14" key="1">
    <citation type="submission" date="2018-02" db="EMBL/GenBank/DDBJ databases">
        <authorList>
            <person name="Hornung B."/>
        </authorList>
    </citation>
    <scope>NUCLEOTIDE SEQUENCE [LARGE SCALE GENOMIC DNA]</scope>
</reference>
<dbReference type="InterPro" id="IPR001645">
    <property type="entry name" value="Folylpolyglutamate_synth"/>
</dbReference>
<dbReference type="OrthoDB" id="9809356at2"/>
<evidence type="ECO:0000259" key="11">
    <source>
        <dbReference type="Pfam" id="PF02875"/>
    </source>
</evidence>
<keyword evidence="7" id="KW-0067">ATP-binding</keyword>
<dbReference type="GO" id="GO:0008841">
    <property type="term" value="F:dihydrofolate synthase activity"/>
    <property type="evidence" value="ECO:0007669"/>
    <property type="project" value="TreeGrafter"/>
</dbReference>
<dbReference type="GO" id="GO:0046872">
    <property type="term" value="F:metal ion binding"/>
    <property type="evidence" value="ECO:0007669"/>
    <property type="project" value="UniProtKB-KW"/>
</dbReference>
<dbReference type="NCBIfam" id="TIGR01499">
    <property type="entry name" value="folC"/>
    <property type="match status" value="1"/>
</dbReference>
<dbReference type="PANTHER" id="PTHR11136:SF0">
    <property type="entry name" value="DIHYDROFOLATE SYNTHETASE-RELATED"/>
    <property type="match status" value="1"/>
</dbReference>
<dbReference type="PIRSF" id="PIRSF001563">
    <property type="entry name" value="Folylpolyglu_synth"/>
    <property type="match status" value="1"/>
</dbReference>
<dbReference type="InterPro" id="IPR036565">
    <property type="entry name" value="Mur-like_cat_sf"/>
</dbReference>
<sequence length="471" mass="48856">MTSTREKNRGPASSHAAIVESLTSRWPEHRIGPTLVRIQALCELLGSPQDACPVIAVTGTNGKGSTAAMIDALLRSMGLRTGRFTSPHLQEITERICIDGAPIEAARFDELWEQISPMVDIVDARRIDGIALTFFEVMVALAYAAFADAPVDVAIMEVGMGGRWDATNVADARVGVVGPVDMDHMQYLGTTIGQIAAEKAGIIKPGATAVLAGQRPEAAAVLSRHCAEVGATMVREGLDFALLDRQVAVGGQLLRLEGAGGPVGDLFLPLHGAHMAHNAAVAVAAVEAFCGGRPIDPAVLAEGLAGVRAPGRLEAIHHDPLVVLDTAHNPHGVRATLAGLREAFTMRPAIGVLAMMADKQVDAVLDLLAAELDQVVVTTVRSSPRAMSVEDIASLAVGAFGRARVHTAEDTAEALSRAMTLAGGAGEEAGVLVIGSVHLAGEARDILADDASGVAVDPLTMSVVEEPDGSS</sequence>
<dbReference type="EC" id="6.3.2.17" evidence="3"/>
<dbReference type="Gene3D" id="3.90.190.20">
    <property type="entry name" value="Mur ligase, C-terminal domain"/>
    <property type="match status" value="1"/>
</dbReference>
<dbReference type="SUPFAM" id="SSF53244">
    <property type="entry name" value="MurD-like peptide ligases, peptide-binding domain"/>
    <property type="match status" value="1"/>
</dbReference>
<dbReference type="GO" id="GO:0005737">
    <property type="term" value="C:cytoplasm"/>
    <property type="evidence" value="ECO:0007669"/>
    <property type="project" value="TreeGrafter"/>
</dbReference>
<comment type="catalytic activity">
    <reaction evidence="10">
        <text>(6S)-5,6,7,8-tetrahydrofolyl-(gamma-L-Glu)(n) + L-glutamate + ATP = (6S)-5,6,7,8-tetrahydrofolyl-(gamma-L-Glu)(n+1) + ADP + phosphate + H(+)</text>
        <dbReference type="Rhea" id="RHEA:10580"/>
        <dbReference type="Rhea" id="RHEA-COMP:14738"/>
        <dbReference type="Rhea" id="RHEA-COMP:14740"/>
        <dbReference type="ChEBI" id="CHEBI:15378"/>
        <dbReference type="ChEBI" id="CHEBI:29985"/>
        <dbReference type="ChEBI" id="CHEBI:30616"/>
        <dbReference type="ChEBI" id="CHEBI:43474"/>
        <dbReference type="ChEBI" id="CHEBI:141005"/>
        <dbReference type="ChEBI" id="CHEBI:456216"/>
        <dbReference type="EC" id="6.3.2.17"/>
    </reaction>
</comment>
<proteinExistence type="inferred from homology"/>
<dbReference type="GO" id="GO:0005524">
    <property type="term" value="F:ATP binding"/>
    <property type="evidence" value="ECO:0007669"/>
    <property type="project" value="UniProtKB-KW"/>
</dbReference>
<dbReference type="EMBL" id="OMOH01000002">
    <property type="protein sequence ID" value="SPF67569.1"/>
    <property type="molecule type" value="Genomic_DNA"/>
</dbReference>
<keyword evidence="5" id="KW-0479">Metal-binding</keyword>
<dbReference type="RefSeq" id="WP_119714783.1">
    <property type="nucleotide sequence ID" value="NZ_OMOH01000002.1"/>
</dbReference>
<evidence type="ECO:0000256" key="2">
    <source>
        <dbReference type="ARBA" id="ARBA00008276"/>
    </source>
</evidence>
<evidence type="ECO:0000256" key="10">
    <source>
        <dbReference type="ARBA" id="ARBA00047493"/>
    </source>
</evidence>
<keyword evidence="6" id="KW-0547">Nucleotide-binding</keyword>
<evidence type="ECO:0000256" key="6">
    <source>
        <dbReference type="ARBA" id="ARBA00022741"/>
    </source>
</evidence>
<name>A0A375I2N3_9ACTN</name>
<dbReference type="InterPro" id="IPR036615">
    <property type="entry name" value="Mur_ligase_C_dom_sf"/>
</dbReference>
<evidence type="ECO:0000256" key="4">
    <source>
        <dbReference type="ARBA" id="ARBA00022598"/>
    </source>
</evidence>
<comment type="similarity">
    <text evidence="2">Belongs to the folylpolyglutamate synthase family.</text>
</comment>
<dbReference type="Pfam" id="PF08245">
    <property type="entry name" value="Mur_ligase_M"/>
    <property type="match status" value="1"/>
</dbReference>
<evidence type="ECO:0000256" key="1">
    <source>
        <dbReference type="ARBA" id="ARBA00001946"/>
    </source>
</evidence>
<dbReference type="SUPFAM" id="SSF53623">
    <property type="entry name" value="MurD-like peptide ligases, catalytic domain"/>
    <property type="match status" value="1"/>
</dbReference>
<evidence type="ECO:0000313" key="14">
    <source>
        <dbReference type="Proteomes" id="UP000265962"/>
    </source>
</evidence>
<dbReference type="InterPro" id="IPR004101">
    <property type="entry name" value="Mur_ligase_C"/>
</dbReference>
<evidence type="ECO:0000259" key="12">
    <source>
        <dbReference type="Pfam" id="PF08245"/>
    </source>
</evidence>
<dbReference type="Proteomes" id="UP000265962">
    <property type="component" value="Unassembled WGS sequence"/>
</dbReference>
<gene>
    <name evidence="13" type="ORF">PROPJV5_0524</name>
</gene>
<dbReference type="InterPro" id="IPR013221">
    <property type="entry name" value="Mur_ligase_cen"/>
</dbReference>
<evidence type="ECO:0000256" key="7">
    <source>
        <dbReference type="ARBA" id="ARBA00022840"/>
    </source>
</evidence>
<accession>A0A375I2N3</accession>
<evidence type="ECO:0000256" key="9">
    <source>
        <dbReference type="ARBA" id="ARBA00030592"/>
    </source>
</evidence>
<organism evidence="13 14">
    <name type="scientific">Propionibacterium ruminifibrarum</name>
    <dbReference type="NCBI Taxonomy" id="1962131"/>
    <lineage>
        <taxon>Bacteria</taxon>
        <taxon>Bacillati</taxon>
        <taxon>Actinomycetota</taxon>
        <taxon>Actinomycetes</taxon>
        <taxon>Propionibacteriales</taxon>
        <taxon>Propionibacteriaceae</taxon>
        <taxon>Propionibacterium</taxon>
    </lineage>
</organism>